<feature type="transmembrane region" description="Helical" evidence="6">
    <location>
        <begin position="100"/>
        <end position="122"/>
    </location>
</feature>
<evidence type="ECO:0000256" key="3">
    <source>
        <dbReference type="ARBA" id="ARBA00022692"/>
    </source>
</evidence>
<gene>
    <name evidence="7" type="ORF">HWN40_09205</name>
</gene>
<feature type="transmembrane region" description="Helical" evidence="6">
    <location>
        <begin position="217"/>
        <end position="239"/>
    </location>
</feature>
<feature type="transmembrane region" description="Helical" evidence="6">
    <location>
        <begin position="142"/>
        <end position="161"/>
    </location>
</feature>
<keyword evidence="5 6" id="KW-0472">Membrane</keyword>
<proteinExistence type="predicted"/>
<dbReference type="PRINTS" id="PR00783">
    <property type="entry name" value="MINTRINSICP"/>
</dbReference>
<dbReference type="KEGG" id="mzi:HWN40_09205"/>
<dbReference type="InterPro" id="IPR000425">
    <property type="entry name" value="MIP"/>
</dbReference>
<dbReference type="Gene3D" id="1.20.1080.10">
    <property type="entry name" value="Glycerol uptake facilitator protein"/>
    <property type="match status" value="1"/>
</dbReference>
<dbReference type="GO" id="GO:0015267">
    <property type="term" value="F:channel activity"/>
    <property type="evidence" value="ECO:0007669"/>
    <property type="project" value="InterPro"/>
</dbReference>
<organism evidence="7 8">
    <name type="scientific">Methanolobus zinderi</name>
    <dbReference type="NCBI Taxonomy" id="536044"/>
    <lineage>
        <taxon>Archaea</taxon>
        <taxon>Methanobacteriati</taxon>
        <taxon>Methanobacteriota</taxon>
        <taxon>Stenosarchaea group</taxon>
        <taxon>Methanomicrobia</taxon>
        <taxon>Methanosarcinales</taxon>
        <taxon>Methanosarcinaceae</taxon>
        <taxon>Methanolobus</taxon>
    </lineage>
</organism>
<dbReference type="PANTHER" id="PTHR45724:SF13">
    <property type="entry name" value="AQUAPORIN NIP1-1-RELATED"/>
    <property type="match status" value="1"/>
</dbReference>
<comment type="subcellular location">
    <subcellularLocation>
        <location evidence="1">Membrane</location>
        <topology evidence="1">Multi-pass membrane protein</topology>
    </subcellularLocation>
</comment>
<reference evidence="7 8" key="1">
    <citation type="submission" date="2020-06" db="EMBL/GenBank/DDBJ databases">
        <title>Methanolobus halotolerans sp. nov., isolated from a saline lake Tus in Siberia.</title>
        <authorList>
            <person name="Shen Y."/>
            <person name="Chen S.-C."/>
            <person name="Lai M.-C."/>
            <person name="Huang H.-H."/>
            <person name="Chiu H.-H."/>
            <person name="Tang S.-L."/>
            <person name="Rogozin D.Y."/>
            <person name="Degermendzhy A.G."/>
        </authorList>
    </citation>
    <scope>NUCLEOTIDE SEQUENCE [LARGE SCALE GENOMIC DNA]</scope>
    <source>
        <strain evidence="7 8">DSM 21339</strain>
    </source>
</reference>
<evidence type="ECO:0000256" key="1">
    <source>
        <dbReference type="ARBA" id="ARBA00004141"/>
    </source>
</evidence>
<dbReference type="InterPro" id="IPR022357">
    <property type="entry name" value="MIP_CS"/>
</dbReference>
<dbReference type="OrthoDB" id="36050at2157"/>
<dbReference type="PROSITE" id="PS00221">
    <property type="entry name" value="MIP"/>
    <property type="match status" value="1"/>
</dbReference>
<keyword evidence="8" id="KW-1185">Reference proteome</keyword>
<dbReference type="PANTHER" id="PTHR45724">
    <property type="entry name" value="AQUAPORIN NIP2-1"/>
    <property type="match status" value="1"/>
</dbReference>
<keyword evidence="3 6" id="KW-0812">Transmembrane</keyword>
<evidence type="ECO:0000256" key="4">
    <source>
        <dbReference type="ARBA" id="ARBA00022989"/>
    </source>
</evidence>
<dbReference type="EMBL" id="CP058215">
    <property type="protein sequence ID" value="QLC50402.1"/>
    <property type="molecule type" value="Genomic_DNA"/>
</dbReference>
<dbReference type="GO" id="GO:0016020">
    <property type="term" value="C:membrane"/>
    <property type="evidence" value="ECO:0007669"/>
    <property type="project" value="UniProtKB-SubCell"/>
</dbReference>
<feature type="transmembrane region" description="Helical" evidence="6">
    <location>
        <begin position="12"/>
        <end position="35"/>
    </location>
</feature>
<dbReference type="InterPro" id="IPR023271">
    <property type="entry name" value="Aquaporin-like"/>
</dbReference>
<dbReference type="AlphaFoldDB" id="A0A7D5I9I1"/>
<keyword evidence="4 6" id="KW-1133">Transmembrane helix</keyword>
<protein>
    <submittedName>
        <fullName evidence="7">Aquaporin family protein</fullName>
    </submittedName>
</protein>
<feature type="transmembrane region" description="Helical" evidence="6">
    <location>
        <begin position="173"/>
        <end position="197"/>
    </location>
</feature>
<dbReference type="Proteomes" id="UP000509594">
    <property type="component" value="Chromosome"/>
</dbReference>
<evidence type="ECO:0000313" key="8">
    <source>
        <dbReference type="Proteomes" id="UP000509594"/>
    </source>
</evidence>
<evidence type="ECO:0000256" key="2">
    <source>
        <dbReference type="ARBA" id="ARBA00022448"/>
    </source>
</evidence>
<dbReference type="RefSeq" id="WP_176965458.1">
    <property type="nucleotide sequence ID" value="NZ_CP058215.1"/>
</dbReference>
<dbReference type="SUPFAM" id="SSF81338">
    <property type="entry name" value="Aquaporin-like"/>
    <property type="match status" value="1"/>
</dbReference>
<dbReference type="Pfam" id="PF00230">
    <property type="entry name" value="MIP"/>
    <property type="match status" value="1"/>
</dbReference>
<name>A0A7D5I9I1_9EURY</name>
<dbReference type="InterPro" id="IPR034294">
    <property type="entry name" value="Aquaporin_transptr"/>
</dbReference>
<dbReference type="NCBIfam" id="TIGR00861">
    <property type="entry name" value="MIP"/>
    <property type="match status" value="1"/>
</dbReference>
<sequence>MVEISLLRRSIAELIGTYVLVFLGTGSVVTAVLLIEGAELLPGNTFSIGLDIAAWFAIGMAFAIAIVAMIYAFGHISGTHINPAVSIALWATGRFPTKDMVGYIVAQLIGASLASFSIVAILGSRAVATGLGATAMFAGVSYGQAILCETIATFFLMLTIMGTAVDNRAPAGFAGLAVGLVVAADVTVVGNITGSSLNPARTFGPYLADFLLGGENFWWQFPIYIIGPIAGALIAAFVYDYVSGVKELE</sequence>
<accession>A0A7D5I9I1</accession>
<evidence type="ECO:0000256" key="6">
    <source>
        <dbReference type="SAM" id="Phobius"/>
    </source>
</evidence>
<dbReference type="GeneID" id="55821850"/>
<evidence type="ECO:0000256" key="5">
    <source>
        <dbReference type="ARBA" id="ARBA00023136"/>
    </source>
</evidence>
<keyword evidence="2" id="KW-0813">Transport</keyword>
<feature type="transmembrane region" description="Helical" evidence="6">
    <location>
        <begin position="55"/>
        <end position="73"/>
    </location>
</feature>
<evidence type="ECO:0000313" key="7">
    <source>
        <dbReference type="EMBL" id="QLC50402.1"/>
    </source>
</evidence>